<feature type="domain" description="ABC transmembrane type-1" evidence="9">
    <location>
        <begin position="132"/>
        <end position="337"/>
    </location>
</feature>
<evidence type="ECO:0000256" key="6">
    <source>
        <dbReference type="ARBA" id="ARBA00023136"/>
    </source>
</evidence>
<dbReference type="GO" id="GO:0005886">
    <property type="term" value="C:plasma membrane"/>
    <property type="evidence" value="ECO:0007669"/>
    <property type="project" value="UniProtKB-SubCell"/>
</dbReference>
<dbReference type="Pfam" id="PF19300">
    <property type="entry name" value="BPD_transp_1_N"/>
    <property type="match status" value="1"/>
</dbReference>
<evidence type="ECO:0000256" key="8">
    <source>
        <dbReference type="SAM" id="MobiDB-lite"/>
    </source>
</evidence>
<dbReference type="InterPro" id="IPR000515">
    <property type="entry name" value="MetI-like"/>
</dbReference>
<evidence type="ECO:0000313" key="10">
    <source>
        <dbReference type="EMBL" id="TDV57714.1"/>
    </source>
</evidence>
<dbReference type="SUPFAM" id="SSF161098">
    <property type="entry name" value="MetI-like"/>
    <property type="match status" value="1"/>
</dbReference>
<feature type="transmembrane region" description="Helical" evidence="7">
    <location>
        <begin position="219"/>
        <end position="246"/>
    </location>
</feature>
<name>A0A4R7W535_9PSEU</name>
<feature type="region of interest" description="Disordered" evidence="8">
    <location>
        <begin position="1"/>
        <end position="22"/>
    </location>
</feature>
<evidence type="ECO:0000256" key="5">
    <source>
        <dbReference type="ARBA" id="ARBA00022989"/>
    </source>
</evidence>
<dbReference type="InterPro" id="IPR035906">
    <property type="entry name" value="MetI-like_sf"/>
</dbReference>
<comment type="subcellular location">
    <subcellularLocation>
        <location evidence="1 7">Cell membrane</location>
        <topology evidence="1 7">Multi-pass membrane protein</topology>
    </subcellularLocation>
</comment>
<keyword evidence="6 7" id="KW-0472">Membrane</keyword>
<feature type="transmembrane region" description="Helical" evidence="7">
    <location>
        <begin position="179"/>
        <end position="199"/>
    </location>
</feature>
<evidence type="ECO:0000256" key="4">
    <source>
        <dbReference type="ARBA" id="ARBA00022692"/>
    </source>
</evidence>
<organism evidence="10 11">
    <name type="scientific">Actinophytocola oryzae</name>
    <dbReference type="NCBI Taxonomy" id="502181"/>
    <lineage>
        <taxon>Bacteria</taxon>
        <taxon>Bacillati</taxon>
        <taxon>Actinomycetota</taxon>
        <taxon>Actinomycetes</taxon>
        <taxon>Pseudonocardiales</taxon>
        <taxon>Pseudonocardiaceae</taxon>
    </lineage>
</organism>
<feature type="transmembrane region" description="Helical" evidence="7">
    <location>
        <begin position="138"/>
        <end position="158"/>
    </location>
</feature>
<reference evidence="10 11" key="1">
    <citation type="submission" date="2019-03" db="EMBL/GenBank/DDBJ databases">
        <title>Genomic Encyclopedia of Archaeal and Bacterial Type Strains, Phase II (KMG-II): from individual species to whole genera.</title>
        <authorList>
            <person name="Goeker M."/>
        </authorList>
    </citation>
    <scope>NUCLEOTIDE SEQUENCE [LARGE SCALE GENOMIC DNA]</scope>
    <source>
        <strain evidence="10 11">DSM 45499</strain>
    </source>
</reference>
<keyword evidence="4 7" id="KW-0812">Transmembrane</keyword>
<dbReference type="PROSITE" id="PS50928">
    <property type="entry name" value="ABC_TM1"/>
    <property type="match status" value="1"/>
</dbReference>
<proteinExistence type="inferred from homology"/>
<evidence type="ECO:0000256" key="7">
    <source>
        <dbReference type="RuleBase" id="RU363032"/>
    </source>
</evidence>
<dbReference type="InterPro" id="IPR045621">
    <property type="entry name" value="BPD_transp_1_N"/>
</dbReference>
<accession>A0A4R7W535</accession>
<dbReference type="GO" id="GO:0071916">
    <property type="term" value="F:dipeptide transmembrane transporter activity"/>
    <property type="evidence" value="ECO:0007669"/>
    <property type="project" value="TreeGrafter"/>
</dbReference>
<dbReference type="Proteomes" id="UP000294927">
    <property type="component" value="Unassembled WGS sequence"/>
</dbReference>
<evidence type="ECO:0000256" key="3">
    <source>
        <dbReference type="ARBA" id="ARBA00022475"/>
    </source>
</evidence>
<gene>
    <name evidence="10" type="ORF">CLV71_101587</name>
</gene>
<comment type="caution">
    <text evidence="10">The sequence shown here is derived from an EMBL/GenBank/DDBJ whole genome shotgun (WGS) entry which is preliminary data.</text>
</comment>
<sequence>MRPAPALAPDRPREDPGDGGAAPMARARRRGFFAAGGLPRFVLRRLLLFIPTAIGAGLLTFLLVKIIPGGPAYARLGEDATPEAIAVVEKQLGLDKPVVEQFFSWLGKAVTGDLGVSFQTGQPVSKLIGNALPVTLELVLLAIVGTIVIAVPLGVFAAKRADRRSGRWIRTVSGVGLAVPDFFLALVLISVFSVGLGLLPRLGYPRFTVDPADNLYHVILPVLPMILGGSAIVIRQVSAAMVDALASDHTRTARAMGLSERVVTWRYAFRAALPTVLNVVALLALGQLGVTLVLEKIFVLPGMGSALVNAIGVRDYTLILGIVLVYVLIALVVNLVVDIVSGLVNPANRGE</sequence>
<dbReference type="Gene3D" id="1.10.3720.10">
    <property type="entry name" value="MetI-like"/>
    <property type="match status" value="1"/>
</dbReference>
<comment type="similarity">
    <text evidence="7">Belongs to the binding-protein-dependent transport system permease family.</text>
</comment>
<keyword evidence="5 7" id="KW-1133">Transmembrane helix</keyword>
<evidence type="ECO:0000259" key="9">
    <source>
        <dbReference type="PROSITE" id="PS50928"/>
    </source>
</evidence>
<evidence type="ECO:0000256" key="1">
    <source>
        <dbReference type="ARBA" id="ARBA00004651"/>
    </source>
</evidence>
<keyword evidence="11" id="KW-1185">Reference proteome</keyword>
<dbReference type="Pfam" id="PF00528">
    <property type="entry name" value="BPD_transp_1"/>
    <property type="match status" value="1"/>
</dbReference>
<protein>
    <submittedName>
        <fullName evidence="10">Peptide/nickel transport system permease protein</fullName>
    </submittedName>
</protein>
<dbReference type="CDD" id="cd06261">
    <property type="entry name" value="TM_PBP2"/>
    <property type="match status" value="1"/>
</dbReference>
<evidence type="ECO:0000313" key="11">
    <source>
        <dbReference type="Proteomes" id="UP000294927"/>
    </source>
</evidence>
<dbReference type="AlphaFoldDB" id="A0A4R7W535"/>
<dbReference type="PANTHER" id="PTHR43163">
    <property type="entry name" value="DIPEPTIDE TRANSPORT SYSTEM PERMEASE PROTEIN DPPB-RELATED"/>
    <property type="match status" value="1"/>
</dbReference>
<dbReference type="EMBL" id="SOCP01000001">
    <property type="protein sequence ID" value="TDV57714.1"/>
    <property type="molecule type" value="Genomic_DNA"/>
</dbReference>
<feature type="transmembrane region" description="Helical" evidence="7">
    <location>
        <begin position="318"/>
        <end position="337"/>
    </location>
</feature>
<evidence type="ECO:0000256" key="2">
    <source>
        <dbReference type="ARBA" id="ARBA00022448"/>
    </source>
</evidence>
<dbReference type="PANTHER" id="PTHR43163:SF6">
    <property type="entry name" value="DIPEPTIDE TRANSPORT SYSTEM PERMEASE PROTEIN DPPB-RELATED"/>
    <property type="match status" value="1"/>
</dbReference>
<keyword evidence="3" id="KW-1003">Cell membrane</keyword>
<feature type="transmembrane region" description="Helical" evidence="7">
    <location>
        <begin position="46"/>
        <end position="67"/>
    </location>
</feature>
<dbReference type="OrthoDB" id="9778910at2"/>
<keyword evidence="2 7" id="KW-0813">Transport</keyword>